<dbReference type="EMBL" id="CP034759">
    <property type="protein sequence ID" value="QBG36521.1"/>
    <property type="molecule type" value="Genomic_DNA"/>
</dbReference>
<dbReference type="InterPro" id="IPR038989">
    <property type="entry name" value="UbiJ"/>
</dbReference>
<dbReference type="GO" id="GO:0005737">
    <property type="term" value="C:cytoplasm"/>
    <property type="evidence" value="ECO:0007669"/>
    <property type="project" value="UniProtKB-SubCell"/>
</dbReference>
<dbReference type="SUPFAM" id="SSF55718">
    <property type="entry name" value="SCP-like"/>
    <property type="match status" value="1"/>
</dbReference>
<reference evidence="4 5" key="1">
    <citation type="submission" date="2018-12" db="EMBL/GenBank/DDBJ databases">
        <title>Complete genome of Litorilituus sediminis.</title>
        <authorList>
            <person name="Liu A."/>
            <person name="Rong J."/>
        </authorList>
    </citation>
    <scope>NUCLEOTIDE SEQUENCE [LARGE SCALE GENOMIC DNA]</scope>
    <source>
        <strain evidence="4 5">JCM 17549</strain>
    </source>
</reference>
<dbReference type="PANTHER" id="PTHR38693">
    <property type="entry name" value="UBIQUINONE BIOSYNTHESIS PROTEIN UBIJ"/>
    <property type="match status" value="1"/>
</dbReference>
<evidence type="ECO:0000313" key="5">
    <source>
        <dbReference type="Proteomes" id="UP000290244"/>
    </source>
</evidence>
<keyword evidence="2" id="KW-0175">Coiled coil</keyword>
<dbReference type="UniPathway" id="UPA00232"/>
<comment type="function">
    <text evidence="1">Required for ubiquinone (coenzyme Q) biosynthesis. Binds hydrophobic ubiquinone biosynthetic intermediates via its SCP2 domain and is essential for the stability of the Ubi complex. May constitute a docking platform where Ubi enzymes assemble and access their SCP2-bound polyprenyl substrates.</text>
</comment>
<dbReference type="Proteomes" id="UP000290244">
    <property type="component" value="Chromosome"/>
</dbReference>
<keyword evidence="1" id="KW-0831">Ubiquinone biosynthesis</keyword>
<evidence type="ECO:0000313" key="4">
    <source>
        <dbReference type="EMBL" id="QBG36521.1"/>
    </source>
</evidence>
<evidence type="ECO:0000256" key="2">
    <source>
        <dbReference type="SAM" id="Coils"/>
    </source>
</evidence>
<organism evidence="4 5">
    <name type="scientific">Litorilituus sediminis</name>
    <dbReference type="NCBI Taxonomy" id="718192"/>
    <lineage>
        <taxon>Bacteria</taxon>
        <taxon>Pseudomonadati</taxon>
        <taxon>Pseudomonadota</taxon>
        <taxon>Gammaproteobacteria</taxon>
        <taxon>Alteromonadales</taxon>
        <taxon>Colwelliaceae</taxon>
        <taxon>Litorilituus</taxon>
    </lineage>
</organism>
<dbReference type="KEGG" id="lsd:EMK97_12730"/>
<evidence type="ECO:0000259" key="3">
    <source>
        <dbReference type="Pfam" id="PF02036"/>
    </source>
</evidence>
<dbReference type="Pfam" id="PF02036">
    <property type="entry name" value="SCP2"/>
    <property type="match status" value="1"/>
</dbReference>
<keyword evidence="5" id="KW-1185">Reference proteome</keyword>
<dbReference type="GO" id="GO:0006744">
    <property type="term" value="P:ubiquinone biosynthetic process"/>
    <property type="evidence" value="ECO:0007669"/>
    <property type="project" value="UniProtKB-UniRule"/>
</dbReference>
<sequence length="212" mass="23735">MAEFIKQVTDFAMLPQLFTATLELIINKALRHTSQPVNLADLQQKTLAVSLAELPFSLSFTVSQDKVLCHTYTDNSDCLITTSIATLRKLKAEQQLTQLIKDNKLDVIGDIKVAQQFAQLIEGIEIDWQSELASHIGDIPTHKLTTFGNKITKKLKNTSETIQADVAEYVVYEQRLVASSVEIRQFSQAVDQIAEQVSDVEQRINALMTKLS</sequence>
<keyword evidence="1" id="KW-0963">Cytoplasm</keyword>
<dbReference type="InterPro" id="IPR003033">
    <property type="entry name" value="SCP2_sterol-bd_dom"/>
</dbReference>
<dbReference type="PANTHER" id="PTHR38693:SF1">
    <property type="entry name" value="UBIQUINONE BIOSYNTHESIS ACCESSORY FACTOR UBIJ"/>
    <property type="match status" value="1"/>
</dbReference>
<comment type="similarity">
    <text evidence="1">Belongs to the UbiJ family.</text>
</comment>
<feature type="coiled-coil region" evidence="2">
    <location>
        <begin position="183"/>
        <end position="210"/>
    </location>
</feature>
<gene>
    <name evidence="1" type="primary">ubiJ</name>
    <name evidence="4" type="ORF">EMK97_12730</name>
</gene>
<dbReference type="AlphaFoldDB" id="A0A4P6P4P3"/>
<comment type="subcellular location">
    <subcellularLocation>
        <location evidence="1">Cytoplasm</location>
    </subcellularLocation>
</comment>
<dbReference type="OrthoDB" id="5801225at2"/>
<proteinExistence type="inferred from homology"/>
<dbReference type="RefSeq" id="WP_130602750.1">
    <property type="nucleotide sequence ID" value="NZ_CP034759.1"/>
</dbReference>
<evidence type="ECO:0000256" key="1">
    <source>
        <dbReference type="HAMAP-Rule" id="MF_02215"/>
    </source>
</evidence>
<name>A0A4P6P4P3_9GAMM</name>
<dbReference type="HAMAP" id="MF_02215">
    <property type="entry name" value="UbiJ"/>
    <property type="match status" value="1"/>
</dbReference>
<protein>
    <recommendedName>
        <fullName evidence="1">Ubiquinone biosynthesis accessory factor UbiJ</fullName>
    </recommendedName>
</protein>
<feature type="domain" description="SCP2" evidence="3">
    <location>
        <begin position="27"/>
        <end position="121"/>
    </location>
</feature>
<comment type="pathway">
    <text evidence="1">Cofactor biosynthesis; ubiquinone biosynthesis.</text>
</comment>
<accession>A0A4P6P4P3</accession>
<dbReference type="InterPro" id="IPR036527">
    <property type="entry name" value="SCP2_sterol-bd_dom_sf"/>
</dbReference>